<sequence>MKAAGEERDGVPLTNLDQPLFEGADATKRDLVDYLDAVADRIVPELADRPLSVVRVRLGQPQFMQKNVPKYTPPWVKTVSLWAESSKRQVSYALCDDRRTLLWFANQRAVEYHPPLVRGGRQTYLVLDIDPPSADAFTLGVRSAELVRQALADAGMTGAVKTSGAKGVHIFVPLEGQPPIEDVAAATRALAARAERIDPALATTAYIKEDRQGKVFLDSTRAGGATIVAAYSPRVRPGATVSFPVAWSDLDRVSPADFTIRTAVALLGDRNPWAEAMPAEQTLPADLIEEGHTIPVARVVAMHEGKRRARARAAKDEAAEK</sequence>
<dbReference type="PANTHER" id="PTHR42705:SF2">
    <property type="entry name" value="BIFUNCTIONAL NON-HOMOLOGOUS END JOINING PROTEIN LIGD"/>
    <property type="match status" value="1"/>
</dbReference>
<feature type="domain" description="DNA ligase D polymerase" evidence="1">
    <location>
        <begin position="27"/>
        <end position="269"/>
    </location>
</feature>
<evidence type="ECO:0000313" key="3">
    <source>
        <dbReference type="Proteomes" id="UP001500618"/>
    </source>
</evidence>
<dbReference type="Proteomes" id="UP001500618">
    <property type="component" value="Unassembled WGS sequence"/>
</dbReference>
<dbReference type="GO" id="GO:0016874">
    <property type="term" value="F:ligase activity"/>
    <property type="evidence" value="ECO:0007669"/>
    <property type="project" value="UniProtKB-KW"/>
</dbReference>
<organism evidence="2 3">
    <name type="scientific">Fodinicola feengrottensis</name>
    <dbReference type="NCBI Taxonomy" id="435914"/>
    <lineage>
        <taxon>Bacteria</taxon>
        <taxon>Bacillati</taxon>
        <taxon>Actinomycetota</taxon>
        <taxon>Actinomycetes</taxon>
        <taxon>Mycobacteriales</taxon>
        <taxon>Fodinicola</taxon>
    </lineage>
</organism>
<dbReference type="InterPro" id="IPR052171">
    <property type="entry name" value="NHEJ_LigD"/>
</dbReference>
<keyword evidence="2" id="KW-0436">Ligase</keyword>
<dbReference type="Gene3D" id="3.90.920.10">
    <property type="entry name" value="DNA primase, PRIM domain"/>
    <property type="match status" value="1"/>
</dbReference>
<name>A0ABN2J0M4_9ACTN</name>
<dbReference type="PANTHER" id="PTHR42705">
    <property type="entry name" value="BIFUNCTIONAL NON-HOMOLOGOUS END JOINING PROTEIN LIGD"/>
    <property type="match status" value="1"/>
</dbReference>
<proteinExistence type="predicted"/>
<protein>
    <submittedName>
        <fullName evidence="2">ATP-dependent DNA ligase</fullName>
    </submittedName>
</protein>
<gene>
    <name evidence="2" type="ORF">GCM10009765_75400</name>
</gene>
<comment type="caution">
    <text evidence="2">The sequence shown here is derived from an EMBL/GenBank/DDBJ whole genome shotgun (WGS) entry which is preliminary data.</text>
</comment>
<dbReference type="Pfam" id="PF21686">
    <property type="entry name" value="LigD_Prim-Pol"/>
    <property type="match status" value="1"/>
</dbReference>
<dbReference type="InterPro" id="IPR014145">
    <property type="entry name" value="LigD_pol_dom"/>
</dbReference>
<dbReference type="RefSeq" id="WP_344314852.1">
    <property type="nucleotide sequence ID" value="NZ_BAAANY010000040.1"/>
</dbReference>
<keyword evidence="3" id="KW-1185">Reference proteome</keyword>
<evidence type="ECO:0000313" key="2">
    <source>
        <dbReference type="EMBL" id="GAA1715499.1"/>
    </source>
</evidence>
<evidence type="ECO:0000259" key="1">
    <source>
        <dbReference type="Pfam" id="PF21686"/>
    </source>
</evidence>
<accession>A0ABN2J0M4</accession>
<reference evidence="2 3" key="1">
    <citation type="journal article" date="2019" name="Int. J. Syst. Evol. Microbiol.">
        <title>The Global Catalogue of Microorganisms (GCM) 10K type strain sequencing project: providing services to taxonomists for standard genome sequencing and annotation.</title>
        <authorList>
            <consortium name="The Broad Institute Genomics Platform"/>
            <consortium name="The Broad Institute Genome Sequencing Center for Infectious Disease"/>
            <person name="Wu L."/>
            <person name="Ma J."/>
        </authorList>
    </citation>
    <scope>NUCLEOTIDE SEQUENCE [LARGE SCALE GENOMIC DNA]</scope>
    <source>
        <strain evidence="2 3">JCM 14718</strain>
    </source>
</reference>
<dbReference type="EMBL" id="BAAANY010000040">
    <property type="protein sequence ID" value="GAA1715499.1"/>
    <property type="molecule type" value="Genomic_DNA"/>
</dbReference>